<reference evidence="4" key="2">
    <citation type="submission" date="2015-08" db="UniProtKB">
        <authorList>
            <consortium name="WormBaseParasite"/>
        </authorList>
    </citation>
    <scope>IDENTIFICATION</scope>
</reference>
<feature type="region of interest" description="Disordered" evidence="2">
    <location>
        <begin position="47"/>
        <end position="136"/>
    </location>
</feature>
<dbReference type="AlphaFoldDB" id="A0A0K0FEU2"/>
<dbReference type="Proteomes" id="UP000035680">
    <property type="component" value="Unassembled WGS sequence"/>
</dbReference>
<keyword evidence="3" id="KW-1185">Reference proteome</keyword>
<feature type="compositionally biased region" description="Low complexity" evidence="2">
    <location>
        <begin position="66"/>
        <end position="77"/>
    </location>
</feature>
<evidence type="ECO:0000256" key="2">
    <source>
        <dbReference type="SAM" id="MobiDB-lite"/>
    </source>
</evidence>
<feature type="compositionally biased region" description="Polar residues" evidence="2">
    <location>
        <begin position="88"/>
        <end position="97"/>
    </location>
</feature>
<name>A0A0K0FEU2_STRVS</name>
<organism evidence="3 4">
    <name type="scientific">Strongyloides venezuelensis</name>
    <name type="common">Threadworm</name>
    <dbReference type="NCBI Taxonomy" id="75913"/>
    <lineage>
        <taxon>Eukaryota</taxon>
        <taxon>Metazoa</taxon>
        <taxon>Ecdysozoa</taxon>
        <taxon>Nematoda</taxon>
        <taxon>Chromadorea</taxon>
        <taxon>Rhabditida</taxon>
        <taxon>Tylenchina</taxon>
        <taxon>Panagrolaimomorpha</taxon>
        <taxon>Strongyloidoidea</taxon>
        <taxon>Strongyloididae</taxon>
        <taxon>Strongyloides</taxon>
    </lineage>
</organism>
<accession>A0A0K0FEU2</accession>
<keyword evidence="1" id="KW-0175">Coiled coil</keyword>
<proteinExistence type="predicted"/>
<evidence type="ECO:0000313" key="4">
    <source>
        <dbReference type="WBParaSite" id="SVE_0738000.1"/>
    </source>
</evidence>
<feature type="compositionally biased region" description="Basic and acidic residues" evidence="2">
    <location>
        <begin position="9"/>
        <end position="20"/>
    </location>
</feature>
<evidence type="ECO:0000256" key="1">
    <source>
        <dbReference type="SAM" id="Coils"/>
    </source>
</evidence>
<dbReference type="WBParaSite" id="SVE_0738000.1">
    <property type="protein sequence ID" value="SVE_0738000.1"/>
    <property type="gene ID" value="SVE_0738000"/>
</dbReference>
<feature type="compositionally biased region" description="Polar residues" evidence="2">
    <location>
        <begin position="110"/>
        <end position="136"/>
    </location>
</feature>
<feature type="compositionally biased region" description="Low complexity" evidence="2">
    <location>
        <begin position="47"/>
        <end position="58"/>
    </location>
</feature>
<feature type="region of interest" description="Disordered" evidence="2">
    <location>
        <begin position="1"/>
        <end position="20"/>
    </location>
</feature>
<reference evidence="3" key="1">
    <citation type="submission" date="2014-07" db="EMBL/GenBank/DDBJ databases">
        <authorList>
            <person name="Martin A.A"/>
            <person name="De Silva N."/>
        </authorList>
    </citation>
    <scope>NUCLEOTIDE SEQUENCE</scope>
</reference>
<feature type="coiled-coil region" evidence="1">
    <location>
        <begin position="139"/>
        <end position="177"/>
    </location>
</feature>
<evidence type="ECO:0000313" key="3">
    <source>
        <dbReference type="Proteomes" id="UP000035680"/>
    </source>
</evidence>
<sequence length="402" mass="45480">MQKRYQTRHPKEISDSGARKNLTVEKQYKAIVSNAVKSITFVKRKGSTSGSVSLSVNSRTTSVTASETTSDTISTDISESRTAPSVHKSATSTYKSVTSKDRSDTPKYISENSANITEDSTAKNLTNMSVNGENQNPYLGRLEEMLRQLTESMTLMNTQMTERMAQIVQEINNLRQVNGGNNTSGQSHTSSTSLFGANWQPQVKIRPPPESVIPKFTVKEDFISWEKKFKTYCSRYNIQGEELRVTLLLLMDSQVTNHLVVNRIFDEDYEAISEFLTEYYTCTKDADAAAEDLEVLVSRRLKKFNDLDTTTQQIHNLVEKAYPEEGQRSKRNRKIEYLGKILPLSIETIYCSSEKPTYDRAITKAKILWSKSFNYENYGRNASRNGNQTTYIAYGSHNNGSN</sequence>
<protein>
    <submittedName>
        <fullName evidence="4">Retrotrans_gag domain-containing protein</fullName>
    </submittedName>
</protein>